<evidence type="ECO:0000256" key="9">
    <source>
        <dbReference type="SAM" id="Phobius"/>
    </source>
</evidence>
<reference evidence="10 12" key="2">
    <citation type="journal article" date="2013" name="Nature">
        <title>Insights into bilaterian evolution from three spiralian genomes.</title>
        <authorList>
            <person name="Simakov O."/>
            <person name="Marletaz F."/>
            <person name="Cho S.J."/>
            <person name="Edsinger-Gonzales E."/>
            <person name="Havlak P."/>
            <person name="Hellsten U."/>
            <person name="Kuo D.H."/>
            <person name="Larsson T."/>
            <person name="Lv J."/>
            <person name="Arendt D."/>
            <person name="Savage R."/>
            <person name="Osoegawa K."/>
            <person name="de Jong P."/>
            <person name="Grimwood J."/>
            <person name="Chapman J.A."/>
            <person name="Shapiro H."/>
            <person name="Aerts A."/>
            <person name="Otillar R.P."/>
            <person name="Terry A.Y."/>
            <person name="Boore J.L."/>
            <person name="Grigoriev I.V."/>
            <person name="Lindberg D.R."/>
            <person name="Seaver E.C."/>
            <person name="Weisblat D.A."/>
            <person name="Putnam N.H."/>
            <person name="Rokhsar D.S."/>
        </authorList>
    </citation>
    <scope>NUCLEOTIDE SEQUENCE</scope>
    <source>
        <strain evidence="10 12">I ESC-2004</strain>
    </source>
</reference>
<accession>R7TU11</accession>
<reference evidence="11" key="3">
    <citation type="submission" date="2015-06" db="UniProtKB">
        <authorList>
            <consortium name="EnsemblMetazoa"/>
        </authorList>
    </citation>
    <scope>IDENTIFICATION</scope>
</reference>
<dbReference type="InterPro" id="IPR036259">
    <property type="entry name" value="MFS_trans_sf"/>
</dbReference>
<feature type="transmembrane region" description="Helical" evidence="9">
    <location>
        <begin position="97"/>
        <end position="114"/>
    </location>
</feature>
<dbReference type="STRING" id="283909.R7TU11"/>
<name>R7TU11_CAPTE</name>
<feature type="transmembrane region" description="Helical" evidence="9">
    <location>
        <begin position="158"/>
        <end position="178"/>
    </location>
</feature>
<dbReference type="InterPro" id="IPR010291">
    <property type="entry name" value="Ion_channel_UNC-93"/>
</dbReference>
<keyword evidence="4 9" id="KW-1133">Transmembrane helix</keyword>
<evidence type="ECO:0000256" key="2">
    <source>
        <dbReference type="ARBA" id="ARBA00009172"/>
    </source>
</evidence>
<evidence type="ECO:0000256" key="8">
    <source>
        <dbReference type="ARBA" id="ARBA00041910"/>
    </source>
</evidence>
<keyword evidence="3 9" id="KW-0812">Transmembrane</keyword>
<dbReference type="CDD" id="cd17407">
    <property type="entry name" value="MFS_MFSD11"/>
    <property type="match status" value="1"/>
</dbReference>
<dbReference type="GO" id="GO:0016020">
    <property type="term" value="C:membrane"/>
    <property type="evidence" value="ECO:0007669"/>
    <property type="project" value="UniProtKB-SubCell"/>
</dbReference>
<evidence type="ECO:0000256" key="6">
    <source>
        <dbReference type="ARBA" id="ARBA00023180"/>
    </source>
</evidence>
<dbReference type="HOGENOM" id="CLU_025356_2_0_1"/>
<comment type="similarity">
    <text evidence="2">Belongs to the unc-93 family.</text>
</comment>
<reference evidence="12" key="1">
    <citation type="submission" date="2012-12" db="EMBL/GenBank/DDBJ databases">
        <authorList>
            <person name="Hellsten U."/>
            <person name="Grimwood J."/>
            <person name="Chapman J.A."/>
            <person name="Shapiro H."/>
            <person name="Aerts A."/>
            <person name="Otillar R.P."/>
            <person name="Terry A.Y."/>
            <person name="Boore J.L."/>
            <person name="Simakov O."/>
            <person name="Marletaz F."/>
            <person name="Cho S.-J."/>
            <person name="Edsinger-Gonzales E."/>
            <person name="Havlak P."/>
            <person name="Kuo D.-H."/>
            <person name="Larsson T."/>
            <person name="Lv J."/>
            <person name="Arendt D."/>
            <person name="Savage R."/>
            <person name="Osoegawa K."/>
            <person name="de Jong P."/>
            <person name="Lindberg D.R."/>
            <person name="Seaver E.C."/>
            <person name="Weisblat D.A."/>
            <person name="Putnam N.H."/>
            <person name="Grigoriev I.V."/>
            <person name="Rokhsar D.S."/>
        </authorList>
    </citation>
    <scope>NUCLEOTIDE SEQUENCE</scope>
    <source>
        <strain evidence="12">I ESC-2004</strain>
    </source>
</reference>
<feature type="transmembrane region" description="Helical" evidence="9">
    <location>
        <begin position="288"/>
        <end position="310"/>
    </location>
</feature>
<dbReference type="AlphaFoldDB" id="R7TU11"/>
<dbReference type="SUPFAM" id="SSF103473">
    <property type="entry name" value="MFS general substrate transporter"/>
    <property type="match status" value="1"/>
</dbReference>
<evidence type="ECO:0000256" key="4">
    <source>
        <dbReference type="ARBA" id="ARBA00022989"/>
    </source>
</evidence>
<evidence type="ECO:0000256" key="1">
    <source>
        <dbReference type="ARBA" id="ARBA00004141"/>
    </source>
</evidence>
<dbReference type="OMA" id="QFQDKTH"/>
<proteinExistence type="inferred from homology"/>
<keyword evidence="12" id="KW-1185">Reference proteome</keyword>
<feature type="transmembrane region" description="Helical" evidence="9">
    <location>
        <begin position="120"/>
        <end position="138"/>
    </location>
</feature>
<dbReference type="PANTHER" id="PTHR23294">
    <property type="entry name" value="ET TRANSLATION PRODUCT-RELATED"/>
    <property type="match status" value="1"/>
</dbReference>
<dbReference type="FunCoup" id="R7TU11">
    <property type="interactions" value="234"/>
</dbReference>
<sequence>MARDETPIDRGLLHPPTQLSDKWRLANIVLLGVGFMLLFTAFQTGSMVEESVLEAAKNEPNSTFTGSGYTSLSIIYGTFAVSNWIAPSVVAIVGPKVSMIIGGIAYCLFIASFLKPMAWALYLGSVLVGFGAAVIWTGQGNFLTINSDGSTIGRNSGIFWALLQMSLLAGNLYVYFALQGESSISANSRFTLYTIFTALGIAGVVVFFFLRMIPKPLPRHVNRPQRAADTNNGAITAFKSSLKMLFTRNMVLLSLTFAYTGFELTFWSGVYGTSVGHTQQFGSGAHSLIGMCGIFIGIGEIIGGVFFGLLGKRTNTYGRSPIVLLGFVTHMIAFYLIFLILPSEAPLQKTSDITYIDPNEYVAVFSAFLLGFGDSSFNTQLFSLLGFAYAEESASAFALYKFVQSLASAIAFAYSSYLLLQWQLAIMVAFNVIGTLGFFLVEWDIGKLPTHDGYSIVCHNDD</sequence>
<evidence type="ECO:0000256" key="3">
    <source>
        <dbReference type="ARBA" id="ARBA00022692"/>
    </source>
</evidence>
<organism evidence="10">
    <name type="scientific">Capitella teleta</name>
    <name type="common">Polychaete worm</name>
    <dbReference type="NCBI Taxonomy" id="283909"/>
    <lineage>
        <taxon>Eukaryota</taxon>
        <taxon>Metazoa</taxon>
        <taxon>Spiralia</taxon>
        <taxon>Lophotrochozoa</taxon>
        <taxon>Annelida</taxon>
        <taxon>Polychaeta</taxon>
        <taxon>Sedentaria</taxon>
        <taxon>Scolecida</taxon>
        <taxon>Capitellidae</taxon>
        <taxon>Capitella</taxon>
    </lineage>
</organism>
<feature type="transmembrane region" description="Helical" evidence="9">
    <location>
        <begin position="190"/>
        <end position="210"/>
    </location>
</feature>
<protein>
    <recommendedName>
        <fullName evidence="7">UNC93-like protein MFSD11</fullName>
    </recommendedName>
    <alternativeName>
        <fullName evidence="8">Major facilitator superfamily domain-containing protein 11</fullName>
    </alternativeName>
</protein>
<dbReference type="PANTHER" id="PTHR23294:SF0">
    <property type="entry name" value="UNC93-LIKE PROTEIN MFSD11"/>
    <property type="match status" value="1"/>
</dbReference>
<evidence type="ECO:0000256" key="7">
    <source>
        <dbReference type="ARBA" id="ARBA00040302"/>
    </source>
</evidence>
<feature type="transmembrane region" description="Helical" evidence="9">
    <location>
        <begin position="249"/>
        <end position="268"/>
    </location>
</feature>
<gene>
    <name evidence="10" type="ORF">CAPTEDRAFT_108287</name>
</gene>
<dbReference type="Pfam" id="PF05978">
    <property type="entry name" value="UNC-93"/>
    <property type="match status" value="1"/>
</dbReference>
<feature type="transmembrane region" description="Helical" evidence="9">
    <location>
        <begin position="25"/>
        <end position="44"/>
    </location>
</feature>
<dbReference type="InterPro" id="IPR051617">
    <property type="entry name" value="UNC-93-like_regulator"/>
</dbReference>
<dbReference type="Gene3D" id="1.20.1250.20">
    <property type="entry name" value="MFS general substrate transporter like domains"/>
    <property type="match status" value="1"/>
</dbReference>
<dbReference type="EnsemblMetazoa" id="CapteT108287">
    <property type="protein sequence ID" value="CapteP108287"/>
    <property type="gene ID" value="CapteG108287"/>
</dbReference>
<dbReference type="Proteomes" id="UP000014760">
    <property type="component" value="Unassembled WGS sequence"/>
</dbReference>
<dbReference type="EMBL" id="AMQN01002197">
    <property type="status" value="NOT_ANNOTATED_CDS"/>
    <property type="molecule type" value="Genomic_DNA"/>
</dbReference>
<dbReference type="EMBL" id="KB308638">
    <property type="protein sequence ID" value="ELT97164.1"/>
    <property type="molecule type" value="Genomic_DNA"/>
</dbReference>
<evidence type="ECO:0000313" key="12">
    <source>
        <dbReference type="Proteomes" id="UP000014760"/>
    </source>
</evidence>
<feature type="transmembrane region" description="Helical" evidence="9">
    <location>
        <begin position="322"/>
        <end position="341"/>
    </location>
</feature>
<keyword evidence="6" id="KW-0325">Glycoprotein</keyword>
<comment type="subcellular location">
    <subcellularLocation>
        <location evidence="1">Membrane</location>
        <topology evidence="1">Multi-pass membrane protein</topology>
    </subcellularLocation>
</comment>
<feature type="transmembrane region" description="Helical" evidence="9">
    <location>
        <begin position="64"/>
        <end position="85"/>
    </location>
</feature>
<evidence type="ECO:0000313" key="10">
    <source>
        <dbReference type="EMBL" id="ELT97164.1"/>
    </source>
</evidence>
<evidence type="ECO:0000256" key="5">
    <source>
        <dbReference type="ARBA" id="ARBA00023136"/>
    </source>
</evidence>
<feature type="transmembrane region" description="Helical" evidence="9">
    <location>
        <begin position="420"/>
        <end position="441"/>
    </location>
</feature>
<evidence type="ECO:0000313" key="11">
    <source>
        <dbReference type="EnsemblMetazoa" id="CapteP108287"/>
    </source>
</evidence>
<dbReference type="OrthoDB" id="196103at2759"/>
<keyword evidence="5 9" id="KW-0472">Membrane</keyword>